<keyword evidence="9" id="KW-0539">Nucleus</keyword>
<comment type="caution">
    <text evidence="12">The sequence shown here is derived from an EMBL/GenBank/DDBJ whole genome shotgun (WGS) entry which is preliminary data.</text>
</comment>
<dbReference type="GO" id="GO:0000976">
    <property type="term" value="F:transcription cis-regulatory region binding"/>
    <property type="evidence" value="ECO:0007669"/>
    <property type="project" value="TreeGrafter"/>
</dbReference>
<keyword evidence="7" id="KW-0371">Homeobox</keyword>
<evidence type="ECO:0000313" key="13">
    <source>
        <dbReference type="Proteomes" id="UP001443914"/>
    </source>
</evidence>
<dbReference type="NCBIfam" id="TIGR01566">
    <property type="entry name" value="ZF_HD_prot_N"/>
    <property type="match status" value="1"/>
</dbReference>
<keyword evidence="2" id="KW-0479">Metal-binding</keyword>
<keyword evidence="8" id="KW-0804">Transcription</keyword>
<dbReference type="GO" id="GO:0003700">
    <property type="term" value="F:DNA-binding transcription factor activity"/>
    <property type="evidence" value="ECO:0007669"/>
    <property type="project" value="TreeGrafter"/>
</dbReference>
<proteinExistence type="predicted"/>
<dbReference type="Gene3D" id="1.10.10.60">
    <property type="entry name" value="Homeodomain-like"/>
    <property type="match status" value="1"/>
</dbReference>
<evidence type="ECO:0000256" key="7">
    <source>
        <dbReference type="ARBA" id="ARBA00023155"/>
    </source>
</evidence>
<gene>
    <name evidence="12" type="ORF">RND81_04G214800</name>
</gene>
<dbReference type="SUPFAM" id="SSF46689">
    <property type="entry name" value="Homeodomain-like"/>
    <property type="match status" value="1"/>
</dbReference>
<dbReference type="Pfam" id="PF04770">
    <property type="entry name" value="ZF-HD_dimer"/>
    <property type="match status" value="1"/>
</dbReference>
<keyword evidence="3" id="KW-0863">Zinc-finger</keyword>
<organism evidence="12 13">
    <name type="scientific">Saponaria officinalis</name>
    <name type="common">Common soapwort</name>
    <name type="synonym">Lychnis saponaria</name>
    <dbReference type="NCBI Taxonomy" id="3572"/>
    <lineage>
        <taxon>Eukaryota</taxon>
        <taxon>Viridiplantae</taxon>
        <taxon>Streptophyta</taxon>
        <taxon>Embryophyta</taxon>
        <taxon>Tracheophyta</taxon>
        <taxon>Spermatophyta</taxon>
        <taxon>Magnoliopsida</taxon>
        <taxon>eudicotyledons</taxon>
        <taxon>Gunneridae</taxon>
        <taxon>Pentapetalae</taxon>
        <taxon>Caryophyllales</taxon>
        <taxon>Caryophyllaceae</taxon>
        <taxon>Caryophylleae</taxon>
        <taxon>Saponaria</taxon>
    </lineage>
</organism>
<dbReference type="GO" id="GO:0050793">
    <property type="term" value="P:regulation of developmental process"/>
    <property type="evidence" value="ECO:0007669"/>
    <property type="project" value="TreeGrafter"/>
</dbReference>
<dbReference type="AlphaFoldDB" id="A0AAW1LPF6"/>
<dbReference type="PANTHER" id="PTHR31948">
    <property type="entry name" value="ZINC-FINGER HOMEODOMAIN PROTEIN 2"/>
    <property type="match status" value="1"/>
</dbReference>
<evidence type="ECO:0000256" key="2">
    <source>
        <dbReference type="ARBA" id="ARBA00022723"/>
    </source>
</evidence>
<comment type="subcellular location">
    <subcellularLocation>
        <location evidence="1">Nucleus</location>
    </subcellularLocation>
</comment>
<keyword evidence="13" id="KW-1185">Reference proteome</keyword>
<evidence type="ECO:0000256" key="9">
    <source>
        <dbReference type="ARBA" id="ARBA00023242"/>
    </source>
</evidence>
<protein>
    <recommendedName>
        <fullName evidence="11">ZF-HD dimerization-type domain-containing protein</fullName>
    </recommendedName>
</protein>
<dbReference type="InterPro" id="IPR006456">
    <property type="entry name" value="ZF_HD_homeobox_Cys/His_dimer"/>
</dbReference>
<evidence type="ECO:0000256" key="10">
    <source>
        <dbReference type="SAM" id="MobiDB-lite"/>
    </source>
</evidence>
<dbReference type="GO" id="GO:0005634">
    <property type="term" value="C:nucleus"/>
    <property type="evidence" value="ECO:0007669"/>
    <property type="project" value="UniProtKB-SubCell"/>
</dbReference>
<evidence type="ECO:0000259" key="11">
    <source>
        <dbReference type="PROSITE" id="PS51523"/>
    </source>
</evidence>
<accession>A0AAW1LPF6</accession>
<evidence type="ECO:0000256" key="6">
    <source>
        <dbReference type="ARBA" id="ARBA00023125"/>
    </source>
</evidence>
<keyword evidence="6" id="KW-0238">DNA-binding</keyword>
<dbReference type="EMBL" id="JBDFQZ010000004">
    <property type="protein sequence ID" value="KAK9735596.1"/>
    <property type="molecule type" value="Genomic_DNA"/>
</dbReference>
<evidence type="ECO:0000256" key="8">
    <source>
        <dbReference type="ARBA" id="ARBA00023163"/>
    </source>
</evidence>
<sequence>MSNSRNEDGGAAISSDDHSPTPITSRKNEEIKNNIKGLSIVYKECLKNHAASLGGNARDGCGEFMLTVTDENNLNCSACGCHRNFHRREVDVSGGGGGELGYGYLPHYPYYRSTSSTPVIHQDMIQCPESKGLLGAGCGTHALVRPVTTFPKTEKMEENEGGTKLKIEEINIKKKRPRTRFTTEQKEKMLGFAEKAEWKIQKLDQGIVQEFCQEVGIKRRVLKVWMHNNKQHFVKKDSITNSTFIDHIRDS</sequence>
<dbReference type="InterPro" id="IPR009057">
    <property type="entry name" value="Homeodomain-like_sf"/>
</dbReference>
<keyword evidence="4" id="KW-0862">Zinc</keyword>
<dbReference type="PROSITE" id="PS51523">
    <property type="entry name" value="ZF_HD_DIMER"/>
    <property type="match status" value="1"/>
</dbReference>
<dbReference type="Proteomes" id="UP001443914">
    <property type="component" value="Unassembled WGS sequence"/>
</dbReference>
<reference evidence="12" key="1">
    <citation type="submission" date="2024-03" db="EMBL/GenBank/DDBJ databases">
        <title>WGS assembly of Saponaria officinalis var. Norfolk2.</title>
        <authorList>
            <person name="Jenkins J."/>
            <person name="Shu S."/>
            <person name="Grimwood J."/>
            <person name="Barry K."/>
            <person name="Goodstein D."/>
            <person name="Schmutz J."/>
            <person name="Leebens-Mack J."/>
            <person name="Osbourn A."/>
        </authorList>
    </citation>
    <scope>NUCLEOTIDE SEQUENCE [LARGE SCALE GENOMIC DNA]</scope>
    <source>
        <strain evidence="12">JIC</strain>
    </source>
</reference>
<evidence type="ECO:0000313" key="12">
    <source>
        <dbReference type="EMBL" id="KAK9735596.1"/>
    </source>
</evidence>
<dbReference type="GO" id="GO:0008270">
    <property type="term" value="F:zinc ion binding"/>
    <property type="evidence" value="ECO:0007669"/>
    <property type="project" value="UniProtKB-KW"/>
</dbReference>
<evidence type="ECO:0000256" key="5">
    <source>
        <dbReference type="ARBA" id="ARBA00023015"/>
    </source>
</evidence>
<name>A0AAW1LPF6_SAPOF</name>
<dbReference type="InterPro" id="IPR006455">
    <property type="entry name" value="Homeodomain_ZF_HD"/>
</dbReference>
<dbReference type="NCBIfam" id="TIGR01565">
    <property type="entry name" value="homeo_ZF_HD"/>
    <property type="match status" value="1"/>
</dbReference>
<feature type="region of interest" description="Disordered" evidence="10">
    <location>
        <begin position="1"/>
        <end position="30"/>
    </location>
</feature>
<evidence type="ECO:0000256" key="3">
    <source>
        <dbReference type="ARBA" id="ARBA00022771"/>
    </source>
</evidence>
<keyword evidence="5" id="KW-0805">Transcription regulation</keyword>
<evidence type="ECO:0000256" key="1">
    <source>
        <dbReference type="ARBA" id="ARBA00004123"/>
    </source>
</evidence>
<dbReference type="PANTHER" id="PTHR31948:SF72">
    <property type="entry name" value="ZINC-FINGER HOMEODOMAIN PROTEIN 10"/>
    <property type="match status" value="1"/>
</dbReference>
<feature type="domain" description="ZF-HD dimerization-type" evidence="11">
    <location>
        <begin position="42"/>
        <end position="89"/>
    </location>
</feature>
<evidence type="ECO:0000256" key="4">
    <source>
        <dbReference type="ARBA" id="ARBA00022833"/>
    </source>
</evidence>